<protein>
    <submittedName>
        <fullName evidence="1">Uncharacterized protein</fullName>
    </submittedName>
</protein>
<dbReference type="EMBL" id="KZ819714">
    <property type="protein sequence ID" value="PWN53661.1"/>
    <property type="molecule type" value="Genomic_DNA"/>
</dbReference>
<dbReference type="Proteomes" id="UP000245626">
    <property type="component" value="Unassembled WGS sequence"/>
</dbReference>
<reference evidence="1 2" key="1">
    <citation type="journal article" date="2018" name="Mol. Biol. Evol.">
        <title>Broad Genomic Sampling Reveals a Smut Pathogenic Ancestry of the Fungal Clade Ustilaginomycotina.</title>
        <authorList>
            <person name="Kijpornyongpan T."/>
            <person name="Mondo S.J."/>
            <person name="Barry K."/>
            <person name="Sandor L."/>
            <person name="Lee J."/>
            <person name="Lipzen A."/>
            <person name="Pangilinan J."/>
            <person name="LaButti K."/>
            <person name="Hainaut M."/>
            <person name="Henrissat B."/>
            <person name="Grigoriev I.V."/>
            <person name="Spatafora J.W."/>
            <person name="Aime M.C."/>
        </authorList>
    </citation>
    <scope>NUCLEOTIDE SEQUENCE [LARGE SCALE GENOMIC DNA]</scope>
    <source>
        <strain evidence="1 2">SA 807</strain>
    </source>
</reference>
<organism evidence="1 2">
    <name type="scientific">Violaceomyces palustris</name>
    <dbReference type="NCBI Taxonomy" id="1673888"/>
    <lineage>
        <taxon>Eukaryota</taxon>
        <taxon>Fungi</taxon>
        <taxon>Dikarya</taxon>
        <taxon>Basidiomycota</taxon>
        <taxon>Ustilaginomycotina</taxon>
        <taxon>Ustilaginomycetes</taxon>
        <taxon>Violaceomycetales</taxon>
        <taxon>Violaceomycetaceae</taxon>
        <taxon>Violaceomyces</taxon>
    </lineage>
</organism>
<sequence>MSLTVQTLSTYLLASLFTVACLTSSPALARGQFSNAPGVPDDSFLYYRPSDAGSIAFFVIYLITAIGLFYQSISRRDWWSLCLPIGATCQAFGFVTRLPLARHPSSMTIYIIQYFLVVLSPACYLAFNYIAFGRLSFRLAKDDRFVDQDVKMRGGLTLVPSNRMGAFFITSDITTFLIQAAGGSMQTSQKLHDVGGNIFLAGIILQFISYVIFLMLVFLCYVRVGGLRPSSRMAISNRATKAGDDTGAIKTAKDLKTYFAVLAFSSVWIIVRSIYRIIELAQGYRGYLFIHEIFFFTLDSLPLILAILIYVPFWPSKFYPLKSFPANVAQVNLDDTKEEKSADEGTRGTFAV</sequence>
<evidence type="ECO:0000313" key="1">
    <source>
        <dbReference type="EMBL" id="PWN53661.1"/>
    </source>
</evidence>
<accession>A0ACD0P6H4</accession>
<keyword evidence="2" id="KW-1185">Reference proteome</keyword>
<evidence type="ECO:0000313" key="2">
    <source>
        <dbReference type="Proteomes" id="UP000245626"/>
    </source>
</evidence>
<name>A0ACD0P6H4_9BASI</name>
<proteinExistence type="predicted"/>
<gene>
    <name evidence="1" type="ORF">IE53DRAFT_125310</name>
</gene>